<evidence type="ECO:0000256" key="3">
    <source>
        <dbReference type="SAM" id="MobiDB-lite"/>
    </source>
</evidence>
<name>A0ABR1I2I0_9HYPO</name>
<dbReference type="PROSITE" id="PS51471">
    <property type="entry name" value="FE2OG_OXY"/>
    <property type="match status" value="1"/>
</dbReference>
<evidence type="ECO:0000313" key="5">
    <source>
        <dbReference type="EMBL" id="KAK7427738.1"/>
    </source>
</evidence>
<proteinExistence type="inferred from homology"/>
<protein>
    <recommendedName>
        <fullName evidence="4">Fe2OG dioxygenase domain-containing protein</fullName>
    </recommendedName>
</protein>
<gene>
    <name evidence="5" type="ORF">QQZ08_005676</name>
</gene>
<keyword evidence="2" id="KW-0479">Metal-binding</keyword>
<sequence length="324" mass="35179">MAATTASLNGLAIPSSTPAHDIPEPIPVSDPSIRVLSPNSTIVSFEPETRAPFEAIRRLFDYLKTHPEMESSLNATYPKRGIFKTAATYNAASDQKFTIDLSPTRNAKIPDDLRGALAGAGFNEILDFFDNVNDTYVAPILSTLSTLAGADLHQAHKSGNINYRLCDYSTDTADPESDNGCGAHTDYGTFSIIFQDGTPGLEMEEAEHPGLWVPVPGDATVVLAGWCAVILSGGCIQATRHRVRRTPGVRRLSAVLFVAPDLDIKLKPLDGVQITRPLSQSIMTGEIDVGWFKEVMGRKREGNEKMEEADATSQDSEIEMLIWG</sequence>
<feature type="domain" description="Fe2OG dioxygenase" evidence="4">
    <location>
        <begin position="160"/>
        <end position="260"/>
    </location>
</feature>
<feature type="compositionally biased region" description="Polar residues" evidence="3">
    <location>
        <begin position="1"/>
        <end position="18"/>
    </location>
</feature>
<reference evidence="5 6" key="1">
    <citation type="journal article" date="2025" name="Microbiol. Resour. Announc.">
        <title>Draft genome sequences for Neonectria magnoliae and Neonectria punicea, canker pathogens of Liriodendron tulipifera and Acer saccharum in West Virginia.</title>
        <authorList>
            <person name="Petronek H.M."/>
            <person name="Kasson M.T."/>
            <person name="Metheny A.M."/>
            <person name="Stauder C.M."/>
            <person name="Lovett B."/>
            <person name="Lynch S.C."/>
            <person name="Garnas J.R."/>
            <person name="Kasson L.R."/>
            <person name="Stajich J.E."/>
        </authorList>
    </citation>
    <scope>NUCLEOTIDE SEQUENCE [LARGE SCALE GENOMIC DNA]</scope>
    <source>
        <strain evidence="5 6">NRRL 64651</strain>
    </source>
</reference>
<dbReference type="SUPFAM" id="SSF51197">
    <property type="entry name" value="Clavaminate synthase-like"/>
    <property type="match status" value="1"/>
</dbReference>
<dbReference type="Pfam" id="PF03171">
    <property type="entry name" value="2OG-FeII_Oxy"/>
    <property type="match status" value="1"/>
</dbReference>
<dbReference type="Proteomes" id="UP001498421">
    <property type="component" value="Unassembled WGS sequence"/>
</dbReference>
<dbReference type="Gene3D" id="2.60.120.330">
    <property type="entry name" value="B-lactam Antibiotic, Isopenicillin N Synthase, Chain"/>
    <property type="match status" value="1"/>
</dbReference>
<dbReference type="PANTHER" id="PTHR47990">
    <property type="entry name" value="2-OXOGLUTARATE (2OG) AND FE(II)-DEPENDENT OXYGENASE SUPERFAMILY PROTEIN-RELATED"/>
    <property type="match status" value="1"/>
</dbReference>
<evidence type="ECO:0000259" key="4">
    <source>
        <dbReference type="PROSITE" id="PS51471"/>
    </source>
</evidence>
<dbReference type="EMBL" id="JAZAVK010000049">
    <property type="protein sequence ID" value="KAK7427738.1"/>
    <property type="molecule type" value="Genomic_DNA"/>
</dbReference>
<dbReference type="InterPro" id="IPR027443">
    <property type="entry name" value="IPNS-like_sf"/>
</dbReference>
<accession>A0ABR1I2I0</accession>
<evidence type="ECO:0000313" key="6">
    <source>
        <dbReference type="Proteomes" id="UP001498421"/>
    </source>
</evidence>
<keyword evidence="2" id="KW-0560">Oxidoreductase</keyword>
<keyword evidence="2" id="KW-0408">Iron</keyword>
<comment type="caution">
    <text evidence="5">The sequence shown here is derived from an EMBL/GenBank/DDBJ whole genome shotgun (WGS) entry which is preliminary data.</text>
</comment>
<keyword evidence="6" id="KW-1185">Reference proteome</keyword>
<organism evidence="5 6">
    <name type="scientific">Neonectria magnoliae</name>
    <dbReference type="NCBI Taxonomy" id="2732573"/>
    <lineage>
        <taxon>Eukaryota</taxon>
        <taxon>Fungi</taxon>
        <taxon>Dikarya</taxon>
        <taxon>Ascomycota</taxon>
        <taxon>Pezizomycotina</taxon>
        <taxon>Sordariomycetes</taxon>
        <taxon>Hypocreomycetidae</taxon>
        <taxon>Hypocreales</taxon>
        <taxon>Nectriaceae</taxon>
        <taxon>Neonectria</taxon>
    </lineage>
</organism>
<comment type="similarity">
    <text evidence="1 2">Belongs to the iron/ascorbate-dependent oxidoreductase family.</text>
</comment>
<evidence type="ECO:0000256" key="2">
    <source>
        <dbReference type="RuleBase" id="RU003682"/>
    </source>
</evidence>
<feature type="region of interest" description="Disordered" evidence="3">
    <location>
        <begin position="1"/>
        <end position="26"/>
    </location>
</feature>
<dbReference type="InterPro" id="IPR050231">
    <property type="entry name" value="Iron_ascorbate_oxido_reductase"/>
</dbReference>
<evidence type="ECO:0000256" key="1">
    <source>
        <dbReference type="ARBA" id="ARBA00008056"/>
    </source>
</evidence>
<dbReference type="InterPro" id="IPR044861">
    <property type="entry name" value="IPNS-like_FE2OG_OXY"/>
</dbReference>
<dbReference type="InterPro" id="IPR005123">
    <property type="entry name" value="Oxoglu/Fe-dep_dioxygenase_dom"/>
</dbReference>